<dbReference type="Gene3D" id="3.30.70.330">
    <property type="match status" value="2"/>
</dbReference>
<dbReference type="OrthoDB" id="439808at2759"/>
<dbReference type="STRING" id="61395.A0A1Y1WNK6"/>
<organism evidence="5 6">
    <name type="scientific">Linderina pennispora</name>
    <dbReference type="NCBI Taxonomy" id="61395"/>
    <lineage>
        <taxon>Eukaryota</taxon>
        <taxon>Fungi</taxon>
        <taxon>Fungi incertae sedis</taxon>
        <taxon>Zoopagomycota</taxon>
        <taxon>Kickxellomycotina</taxon>
        <taxon>Kickxellomycetes</taxon>
        <taxon>Kickxellales</taxon>
        <taxon>Kickxellaceae</taxon>
        <taxon>Linderina</taxon>
    </lineage>
</organism>
<feature type="compositionally biased region" description="Basic residues" evidence="3">
    <location>
        <begin position="156"/>
        <end position="167"/>
    </location>
</feature>
<evidence type="ECO:0000256" key="3">
    <source>
        <dbReference type="SAM" id="MobiDB-lite"/>
    </source>
</evidence>
<dbReference type="Pfam" id="PF00076">
    <property type="entry name" value="RRM_1"/>
    <property type="match status" value="2"/>
</dbReference>
<evidence type="ECO:0000256" key="1">
    <source>
        <dbReference type="ARBA" id="ARBA00022884"/>
    </source>
</evidence>
<reference evidence="5 6" key="1">
    <citation type="submission" date="2016-07" db="EMBL/GenBank/DDBJ databases">
        <title>Pervasive Adenine N6-methylation of Active Genes in Fungi.</title>
        <authorList>
            <consortium name="DOE Joint Genome Institute"/>
            <person name="Mondo S.J."/>
            <person name="Dannebaum R.O."/>
            <person name="Kuo R.C."/>
            <person name="Labutti K."/>
            <person name="Haridas S."/>
            <person name="Kuo A."/>
            <person name="Salamov A."/>
            <person name="Ahrendt S.R."/>
            <person name="Lipzen A."/>
            <person name="Sullivan W."/>
            <person name="Andreopoulos W.B."/>
            <person name="Clum A."/>
            <person name="Lindquist E."/>
            <person name="Daum C."/>
            <person name="Ramamoorthy G.K."/>
            <person name="Gryganskyi A."/>
            <person name="Culley D."/>
            <person name="Magnuson J.K."/>
            <person name="James T.Y."/>
            <person name="O'Malley M.A."/>
            <person name="Stajich J.E."/>
            <person name="Spatafora J.W."/>
            <person name="Visel A."/>
            <person name="Grigoriev I.V."/>
        </authorList>
    </citation>
    <scope>NUCLEOTIDE SEQUENCE [LARGE SCALE GENOMIC DNA]</scope>
    <source>
        <strain evidence="5 6">ATCC 12442</strain>
    </source>
</reference>
<comment type="caution">
    <text evidence="5">The sequence shown here is derived from an EMBL/GenBank/DDBJ whole genome shotgun (WGS) entry which is preliminary data.</text>
</comment>
<keyword evidence="1 2" id="KW-0694">RNA-binding</keyword>
<feature type="domain" description="RRM" evidence="4">
    <location>
        <begin position="212"/>
        <end position="291"/>
    </location>
</feature>
<proteinExistence type="predicted"/>
<dbReference type="InterPro" id="IPR000504">
    <property type="entry name" value="RRM_dom"/>
</dbReference>
<dbReference type="GO" id="GO:0005634">
    <property type="term" value="C:nucleus"/>
    <property type="evidence" value="ECO:0007669"/>
    <property type="project" value="TreeGrafter"/>
</dbReference>
<feature type="domain" description="RRM" evidence="4">
    <location>
        <begin position="21"/>
        <end position="97"/>
    </location>
</feature>
<dbReference type="RefSeq" id="XP_040748089.1">
    <property type="nucleotide sequence ID" value="XM_040886335.1"/>
</dbReference>
<evidence type="ECO:0000259" key="4">
    <source>
        <dbReference type="PROSITE" id="PS50102"/>
    </source>
</evidence>
<dbReference type="Proteomes" id="UP000193922">
    <property type="component" value="Unassembled WGS sequence"/>
</dbReference>
<dbReference type="GeneID" id="63802983"/>
<dbReference type="SUPFAM" id="SSF54928">
    <property type="entry name" value="RNA-binding domain, RBD"/>
    <property type="match status" value="2"/>
</dbReference>
<dbReference type="AlphaFoldDB" id="A0A1Y1WNK6"/>
<protein>
    <submittedName>
        <fullName evidence="5">RNA-binding domain-containing protein</fullName>
    </submittedName>
</protein>
<dbReference type="PROSITE" id="PS50102">
    <property type="entry name" value="RRM"/>
    <property type="match status" value="2"/>
</dbReference>
<evidence type="ECO:0000313" key="5">
    <source>
        <dbReference type="EMBL" id="ORX74878.1"/>
    </source>
</evidence>
<dbReference type="PANTHER" id="PTHR48025:SF1">
    <property type="entry name" value="RRM DOMAIN-CONTAINING PROTEIN"/>
    <property type="match status" value="1"/>
</dbReference>
<name>A0A1Y1WNK6_9FUNG</name>
<dbReference type="GO" id="GO:0003729">
    <property type="term" value="F:mRNA binding"/>
    <property type="evidence" value="ECO:0007669"/>
    <property type="project" value="TreeGrafter"/>
</dbReference>
<evidence type="ECO:0000256" key="2">
    <source>
        <dbReference type="PROSITE-ProRule" id="PRU00176"/>
    </source>
</evidence>
<dbReference type="InterPro" id="IPR050502">
    <property type="entry name" value="Euk_RNA-bind_prot"/>
</dbReference>
<dbReference type="InterPro" id="IPR035979">
    <property type="entry name" value="RBD_domain_sf"/>
</dbReference>
<feature type="compositionally biased region" description="Basic and acidic residues" evidence="3">
    <location>
        <begin position="128"/>
        <end position="155"/>
    </location>
</feature>
<keyword evidence="6" id="KW-1185">Reference proteome</keyword>
<dbReference type="PANTHER" id="PTHR48025">
    <property type="entry name" value="OS02G0815200 PROTEIN"/>
    <property type="match status" value="1"/>
</dbReference>
<feature type="compositionally biased region" description="Basic and acidic residues" evidence="3">
    <location>
        <begin position="171"/>
        <end position="209"/>
    </location>
</feature>
<feature type="region of interest" description="Disordered" evidence="3">
    <location>
        <begin position="109"/>
        <end position="211"/>
    </location>
</feature>
<evidence type="ECO:0000313" key="6">
    <source>
        <dbReference type="Proteomes" id="UP000193922"/>
    </source>
</evidence>
<dbReference type="EMBL" id="MCFD01000001">
    <property type="protein sequence ID" value="ORX74878.1"/>
    <property type="molecule type" value="Genomic_DNA"/>
</dbReference>
<gene>
    <name evidence="5" type="ORF">DL89DRAFT_264659</name>
</gene>
<dbReference type="InterPro" id="IPR012677">
    <property type="entry name" value="Nucleotide-bd_a/b_plait_sf"/>
</dbReference>
<dbReference type="SMART" id="SM00360">
    <property type="entry name" value="RRM"/>
    <property type="match status" value="2"/>
</dbReference>
<feature type="compositionally biased region" description="Basic residues" evidence="3">
    <location>
        <begin position="118"/>
        <end position="127"/>
    </location>
</feature>
<sequence length="302" mass="32956">MSATTETTAPAAAPLIDEYPNKVFVGNLSFKTTDGQLHDYFAEVGEVKEARIITRGPRSLGYGFVAFGDDATVQKAVELRNHTEFGGRQINVEAARPMPESAIAARAQHISGDAKPAGQRRARKPRARKEAARVDTAESSDTQKEEATEGSEAKPRSARRGGRRFGARRFPAKDKEESKTEDAEPKKVEPKKAERKPREKKPVDEDRTPSDTVVFVGNLPFSTTDEELAKLFGEFSIASAHVVVNKKSNRPKGFGFVTFANNAEQKKALDKLAAEPFQVSERVLTIKAALSETPAVTEGESA</sequence>
<accession>A0A1Y1WNK6</accession>